<dbReference type="GO" id="GO:0003700">
    <property type="term" value="F:DNA-binding transcription factor activity"/>
    <property type="evidence" value="ECO:0007669"/>
    <property type="project" value="TreeGrafter"/>
</dbReference>
<dbReference type="AlphaFoldDB" id="A0A3M2LLL9"/>
<dbReference type="RefSeq" id="WP_122186692.1">
    <property type="nucleotide sequence ID" value="NZ_RFFH01000001.1"/>
</dbReference>
<evidence type="ECO:0000256" key="1">
    <source>
        <dbReference type="ARBA" id="ARBA00023125"/>
    </source>
</evidence>
<dbReference type="PANTHER" id="PTHR30055">
    <property type="entry name" value="HTH-TYPE TRANSCRIPTIONAL REGULATOR RUTR"/>
    <property type="match status" value="1"/>
</dbReference>
<dbReference type="PANTHER" id="PTHR30055:SF219">
    <property type="entry name" value="TRANSCRIPTIONAL REGULATORY PROTEIN"/>
    <property type="match status" value="1"/>
</dbReference>
<dbReference type="InterPro" id="IPR001647">
    <property type="entry name" value="HTH_TetR"/>
</dbReference>
<evidence type="ECO:0000313" key="5">
    <source>
        <dbReference type="Proteomes" id="UP000279275"/>
    </source>
</evidence>
<dbReference type="EMBL" id="RFFH01000001">
    <property type="protein sequence ID" value="RMI35718.1"/>
    <property type="molecule type" value="Genomic_DNA"/>
</dbReference>
<name>A0A3M2LLL9_9NOCA</name>
<keyword evidence="5" id="KW-1185">Reference proteome</keyword>
<evidence type="ECO:0000256" key="2">
    <source>
        <dbReference type="PROSITE-ProRule" id="PRU00335"/>
    </source>
</evidence>
<dbReference type="Pfam" id="PF00440">
    <property type="entry name" value="TetR_N"/>
    <property type="match status" value="1"/>
</dbReference>
<dbReference type="InterPro" id="IPR036271">
    <property type="entry name" value="Tet_transcr_reg_TetR-rel_C_sf"/>
</dbReference>
<dbReference type="GO" id="GO:0000976">
    <property type="term" value="F:transcription cis-regulatory region binding"/>
    <property type="evidence" value="ECO:0007669"/>
    <property type="project" value="TreeGrafter"/>
</dbReference>
<dbReference type="InterPro" id="IPR050109">
    <property type="entry name" value="HTH-type_TetR-like_transc_reg"/>
</dbReference>
<proteinExistence type="predicted"/>
<evidence type="ECO:0000313" key="4">
    <source>
        <dbReference type="EMBL" id="RMI35718.1"/>
    </source>
</evidence>
<dbReference type="SUPFAM" id="SSF46689">
    <property type="entry name" value="Homeodomain-like"/>
    <property type="match status" value="1"/>
</dbReference>
<accession>A0A3M2LLL9</accession>
<reference evidence="4 5" key="1">
    <citation type="submission" date="2018-10" db="EMBL/GenBank/DDBJ databases">
        <title>Isolation from cow dung.</title>
        <authorList>
            <person name="Ling L."/>
        </authorList>
    </citation>
    <scope>NUCLEOTIDE SEQUENCE [LARGE SCALE GENOMIC DNA]</scope>
    <source>
        <strain evidence="4 5">NEAU-LL90</strain>
    </source>
</reference>
<dbReference type="Proteomes" id="UP000279275">
    <property type="component" value="Unassembled WGS sequence"/>
</dbReference>
<dbReference type="Gene3D" id="1.10.10.60">
    <property type="entry name" value="Homeodomain-like"/>
    <property type="match status" value="1"/>
</dbReference>
<dbReference type="Gene3D" id="1.10.357.10">
    <property type="entry name" value="Tetracycline Repressor, domain 2"/>
    <property type="match status" value="1"/>
</dbReference>
<dbReference type="InterPro" id="IPR009057">
    <property type="entry name" value="Homeodomain-like_sf"/>
</dbReference>
<dbReference type="SUPFAM" id="SSF48498">
    <property type="entry name" value="Tetracyclin repressor-like, C-terminal domain"/>
    <property type="match status" value="1"/>
</dbReference>
<feature type="DNA-binding region" description="H-T-H motif" evidence="2">
    <location>
        <begin position="35"/>
        <end position="54"/>
    </location>
</feature>
<dbReference type="PROSITE" id="PS50977">
    <property type="entry name" value="HTH_TETR_2"/>
    <property type="match status" value="1"/>
</dbReference>
<protein>
    <submittedName>
        <fullName evidence="4">TetR/AcrR family transcriptional regulator</fullName>
    </submittedName>
</protein>
<gene>
    <name evidence="4" type="ORF">EBN03_01080</name>
</gene>
<dbReference type="PRINTS" id="PR00455">
    <property type="entry name" value="HTHTETR"/>
</dbReference>
<comment type="caution">
    <text evidence="4">The sequence shown here is derived from an EMBL/GenBank/DDBJ whole genome shotgun (WGS) entry which is preliminary data.</text>
</comment>
<dbReference type="OrthoDB" id="2356263at2"/>
<feature type="domain" description="HTH tetR-type" evidence="3">
    <location>
        <begin position="12"/>
        <end position="72"/>
    </location>
</feature>
<keyword evidence="1 2" id="KW-0238">DNA-binding</keyword>
<evidence type="ECO:0000259" key="3">
    <source>
        <dbReference type="PROSITE" id="PS50977"/>
    </source>
</evidence>
<organism evidence="4 5">
    <name type="scientific">Nocardia stercoris</name>
    <dbReference type="NCBI Taxonomy" id="2483361"/>
    <lineage>
        <taxon>Bacteria</taxon>
        <taxon>Bacillati</taxon>
        <taxon>Actinomycetota</taxon>
        <taxon>Actinomycetes</taxon>
        <taxon>Mycobacteriales</taxon>
        <taxon>Nocardiaceae</taxon>
        <taxon>Nocardia</taxon>
    </lineage>
</organism>
<sequence length="215" mass="23232">MPGTKQSSPVPDDSRERIVAAATMLFAEHGYDGTSIRQIANQVGLNVATVAYHVGSKAELYQEVMRRAFAVEAQHLTRALALFLASAATDAAGAVRTLIGAYLDFCLAHTHIPALWMRRWLSDAAEVIGPEADYAKPQIDTVRQAVRSALPEVAERADLELTVWTVLWMTHGFCCSGVIDADGIRRGPADPAAVARFRAHLEGLVLRELGLGGAR</sequence>